<feature type="region of interest" description="Disordered" evidence="1">
    <location>
        <begin position="1"/>
        <end position="57"/>
    </location>
</feature>
<accession>A0A6C1DPX0</accession>
<dbReference type="EMBL" id="CP048985">
    <property type="protein sequence ID" value="QID78623.1"/>
    <property type="molecule type" value="Genomic_DNA"/>
</dbReference>
<evidence type="ECO:0000313" key="2">
    <source>
        <dbReference type="EMBL" id="QID78623.1"/>
    </source>
</evidence>
<dbReference type="Proteomes" id="UP000501346">
    <property type="component" value="Chromosome ScIV"/>
</dbReference>
<proteinExistence type="predicted"/>
<protein>
    <submittedName>
        <fullName evidence="2">Phospholipid-translocating ATPase</fullName>
    </submittedName>
</protein>
<feature type="compositionally biased region" description="Polar residues" evidence="1">
    <location>
        <begin position="27"/>
        <end position="36"/>
    </location>
</feature>
<name>A0A6C1DPX0_SACPS</name>
<organism evidence="2 3">
    <name type="scientific">Saccharomyces pastorianus</name>
    <name type="common">Lager yeast</name>
    <name type="synonym">Saccharomyces cerevisiae x Saccharomyces eubayanus</name>
    <dbReference type="NCBI Taxonomy" id="27292"/>
    <lineage>
        <taxon>Eukaryota</taxon>
        <taxon>Fungi</taxon>
        <taxon>Dikarya</taxon>
        <taxon>Ascomycota</taxon>
        <taxon>Saccharomycotina</taxon>
        <taxon>Saccharomycetes</taxon>
        <taxon>Saccharomycetales</taxon>
        <taxon>Saccharomycetaceae</taxon>
        <taxon>Saccharomyces</taxon>
    </lineage>
</organism>
<sequence length="97" mass="11067">MSILNGEQGSRKGYRVSTTLERRDQLSPVTTTNNLPRRSMASARGNKLRTSLDRTREEMLANHQLDTRYSVERARASLDLPGINHAETLLSQRSRDR</sequence>
<evidence type="ECO:0000313" key="3">
    <source>
        <dbReference type="Proteomes" id="UP000501346"/>
    </source>
</evidence>
<evidence type="ECO:0000256" key="1">
    <source>
        <dbReference type="SAM" id="MobiDB-lite"/>
    </source>
</evidence>
<gene>
    <name evidence="2" type="primary">DNF2_3</name>
    <name evidence="2" type="ORF">GRS66_000839</name>
</gene>
<reference evidence="2 3" key="1">
    <citation type="journal article" date="2019" name="BMC Genomics">
        <title>Chromosome level assembly and comparative genome analysis confirm lager-brewing yeasts originated from a single hybridization.</title>
        <authorList>
            <person name="Salazar A.N."/>
            <person name="Gorter de Vries A.R."/>
            <person name="van den Broek M."/>
            <person name="Brouwers N."/>
            <person name="de la Torre Cortes P."/>
            <person name="Kuijpers N.G.A."/>
            <person name="Daran J.G."/>
            <person name="Abeel T."/>
        </authorList>
    </citation>
    <scope>NUCLEOTIDE SEQUENCE [LARGE SCALE GENOMIC DNA]</scope>
    <source>
        <strain evidence="2 3">CBS 1483</strain>
    </source>
</reference>
<keyword evidence="3" id="KW-1185">Reference proteome</keyword>
<dbReference type="AlphaFoldDB" id="A0A6C1DPX0"/>